<feature type="domain" description="F-box" evidence="2">
    <location>
        <begin position="226"/>
        <end position="266"/>
    </location>
</feature>
<sequence>MMDGRGLRVESLRALPSLGGSWAFPKRSRRARAGQARTAFGSPDLVRLRPEGADKSCPLALISTLASRYVRRLIPATFEGAANVDASSDLLWVERLGLALHRKLSALELRQPRYPARRRPPLTQPCRIHVAVRFAPKGEWHVEGSRKQSVISVMPLGDCWAARSCTWLGRRSKSDGKASMKWFRRRKPVPTAATVQQETTADATVPSVSSPPPARPCEPRDFTEVLTPELCRNIFGYVDLKSKVRSEAVCKKWRSLITDSYSMDKWSAWLYVIFREGHMSGHDRVAVKISQDGPIFWNQSIVYVYMCSCHVYERHEPQWTSLFKRIGPHVRRLCLVTSPARSAFLTNDFYLFCLDTFPQLEILYMRELNLETVATSTVEKLASSKSLRRIIVHKCVSCDTLTDFHRLNDRLMIVRGDLRGLEELLKSKDAYPDGCDLEPLINGLVVSADVEPSDKVAVPE</sequence>
<evidence type="ECO:0000259" key="2">
    <source>
        <dbReference type="SMART" id="SM00256"/>
    </source>
</evidence>
<protein>
    <submittedName>
        <fullName evidence="4">F-box domain-containing protein</fullName>
    </submittedName>
</protein>
<feature type="compositionally biased region" description="Polar residues" evidence="1">
    <location>
        <begin position="193"/>
        <end position="202"/>
    </location>
</feature>
<dbReference type="InterPro" id="IPR036047">
    <property type="entry name" value="F-box-like_dom_sf"/>
</dbReference>
<dbReference type="Pfam" id="PF12937">
    <property type="entry name" value="F-box-like"/>
    <property type="match status" value="1"/>
</dbReference>
<dbReference type="SMART" id="SM00256">
    <property type="entry name" value="FBOX"/>
    <property type="match status" value="1"/>
</dbReference>
<accession>A0A5S6R3S8</accession>
<dbReference type="AlphaFoldDB" id="A0A5S6R3S8"/>
<evidence type="ECO:0000313" key="4">
    <source>
        <dbReference type="WBParaSite" id="TMUE_3000014078.1"/>
    </source>
</evidence>
<dbReference type="STRING" id="70415.A0A5S6R3S8"/>
<proteinExistence type="predicted"/>
<dbReference type="SUPFAM" id="SSF81383">
    <property type="entry name" value="F-box domain"/>
    <property type="match status" value="1"/>
</dbReference>
<reference evidence="4" key="1">
    <citation type="submission" date="2019-12" db="UniProtKB">
        <authorList>
            <consortium name="WormBaseParasite"/>
        </authorList>
    </citation>
    <scope>IDENTIFICATION</scope>
</reference>
<keyword evidence="3" id="KW-1185">Reference proteome</keyword>
<organism evidence="3 4">
    <name type="scientific">Trichuris muris</name>
    <name type="common">Mouse whipworm</name>
    <dbReference type="NCBI Taxonomy" id="70415"/>
    <lineage>
        <taxon>Eukaryota</taxon>
        <taxon>Metazoa</taxon>
        <taxon>Ecdysozoa</taxon>
        <taxon>Nematoda</taxon>
        <taxon>Enoplea</taxon>
        <taxon>Dorylaimia</taxon>
        <taxon>Trichinellida</taxon>
        <taxon>Trichuridae</taxon>
        <taxon>Trichuris</taxon>
    </lineage>
</organism>
<evidence type="ECO:0000256" key="1">
    <source>
        <dbReference type="SAM" id="MobiDB-lite"/>
    </source>
</evidence>
<evidence type="ECO:0000313" key="3">
    <source>
        <dbReference type="Proteomes" id="UP000046395"/>
    </source>
</evidence>
<feature type="region of interest" description="Disordered" evidence="1">
    <location>
        <begin position="191"/>
        <end position="217"/>
    </location>
</feature>
<dbReference type="InterPro" id="IPR001810">
    <property type="entry name" value="F-box_dom"/>
</dbReference>
<dbReference type="Proteomes" id="UP000046395">
    <property type="component" value="Unassembled WGS sequence"/>
</dbReference>
<name>A0A5S6R3S8_TRIMR</name>
<dbReference type="Gene3D" id="1.20.1280.50">
    <property type="match status" value="1"/>
</dbReference>
<dbReference type="WBParaSite" id="TMUE_3000014078.1">
    <property type="protein sequence ID" value="TMUE_3000014078.1"/>
    <property type="gene ID" value="WBGene00302929"/>
</dbReference>